<keyword evidence="1" id="KW-0472">Membrane</keyword>
<organism evidence="2 3">
    <name type="scientific">Tigriopus californicus</name>
    <name type="common">Marine copepod</name>
    <dbReference type="NCBI Taxonomy" id="6832"/>
    <lineage>
        <taxon>Eukaryota</taxon>
        <taxon>Metazoa</taxon>
        <taxon>Ecdysozoa</taxon>
        <taxon>Arthropoda</taxon>
        <taxon>Crustacea</taxon>
        <taxon>Multicrustacea</taxon>
        <taxon>Hexanauplia</taxon>
        <taxon>Copepoda</taxon>
        <taxon>Harpacticoida</taxon>
        <taxon>Harpacticidae</taxon>
        <taxon>Tigriopus</taxon>
    </lineage>
</organism>
<feature type="non-terminal residue" evidence="2">
    <location>
        <position position="262"/>
    </location>
</feature>
<keyword evidence="1" id="KW-0812">Transmembrane</keyword>
<evidence type="ECO:0000256" key="1">
    <source>
        <dbReference type="SAM" id="Phobius"/>
    </source>
</evidence>
<keyword evidence="1" id="KW-1133">Transmembrane helix</keyword>
<reference evidence="2 3" key="1">
    <citation type="journal article" date="2018" name="Nat. Ecol. Evol.">
        <title>Genomic signatures of mitonuclear coevolution across populations of Tigriopus californicus.</title>
        <authorList>
            <person name="Barreto F.S."/>
            <person name="Watson E.T."/>
            <person name="Lima T.G."/>
            <person name="Willett C.S."/>
            <person name="Edmands S."/>
            <person name="Li W."/>
            <person name="Burton R.S."/>
        </authorList>
    </citation>
    <scope>NUCLEOTIDE SEQUENCE [LARGE SCALE GENOMIC DNA]</scope>
    <source>
        <strain evidence="2 3">San Diego</strain>
    </source>
</reference>
<evidence type="ECO:0000313" key="3">
    <source>
        <dbReference type="Proteomes" id="UP000318571"/>
    </source>
</evidence>
<protein>
    <submittedName>
        <fullName evidence="2">Uncharacterized protein</fullName>
    </submittedName>
</protein>
<gene>
    <name evidence="2" type="ORF">TCAL_03753</name>
</gene>
<proteinExistence type="predicted"/>
<name>A0A553NQ09_TIGCA</name>
<feature type="transmembrane region" description="Helical" evidence="1">
    <location>
        <begin position="22"/>
        <end position="39"/>
    </location>
</feature>
<dbReference type="AlphaFoldDB" id="A0A553NQ09"/>
<dbReference type="EMBL" id="VCGU01000011">
    <property type="protein sequence ID" value="TRY67494.1"/>
    <property type="molecule type" value="Genomic_DNA"/>
</dbReference>
<keyword evidence="3" id="KW-1185">Reference proteome</keyword>
<sequence>MDNHTNGPGCRVTTARFDPMKIPVYIILGLLLFGIRSIMDCNMKCERMHPNCNVFWFDKLNQDCKVGLIDALDVVGRGVFSFCKVSWFLVSITLQVRDLFNDELVSGVRVTAKSAPDNSDYFEGITNPNGEAYFQFYRQTEIMIEVGGNGYALMESDKVIDNAFEQTITLQFINLRENEFKMLITWGCCVSDMDTVAYIYGDTDCSLSIHGSCSRGEDGLLQQTNDITSHSTGKPEYLDWTGFFPNNDIHLMGLNGRGQCGR</sequence>
<dbReference type="Proteomes" id="UP000318571">
    <property type="component" value="Chromosome 4"/>
</dbReference>
<accession>A0A553NQ09</accession>
<evidence type="ECO:0000313" key="2">
    <source>
        <dbReference type="EMBL" id="TRY67494.1"/>
    </source>
</evidence>
<comment type="caution">
    <text evidence="2">The sequence shown here is derived from an EMBL/GenBank/DDBJ whole genome shotgun (WGS) entry which is preliminary data.</text>
</comment>